<keyword evidence="1" id="KW-0812">Transmembrane</keyword>
<organism evidence="2 3">
    <name type="scientific">Polaromonas naphthalenivorans (strain CJ2)</name>
    <dbReference type="NCBI Taxonomy" id="365044"/>
    <lineage>
        <taxon>Bacteria</taxon>
        <taxon>Pseudomonadati</taxon>
        <taxon>Pseudomonadota</taxon>
        <taxon>Betaproteobacteria</taxon>
        <taxon>Burkholderiales</taxon>
        <taxon>Comamonadaceae</taxon>
        <taxon>Polaromonas</taxon>
    </lineage>
</organism>
<dbReference type="KEGG" id="pna:Pnap_0465"/>
<evidence type="ECO:0000256" key="1">
    <source>
        <dbReference type="SAM" id="Phobius"/>
    </source>
</evidence>
<feature type="transmembrane region" description="Helical" evidence="1">
    <location>
        <begin position="26"/>
        <end position="46"/>
    </location>
</feature>
<proteinExistence type="predicted"/>
<sequence length="264" mass="28283">MRQQKPDSANKTPQGLLTLATRQPKLATGILAISVIGWLFLAWIAVDMSQPFAQLTMPDSSQWGAASVLAIWTMWALMMAAMMLPSALPMILTFVDLGVRTAEPARGRSFVAAYLFVWFAFSAGATAAQWVLQAMGWVNPMIVSSSALLTALLLLIAGAYQFSRLKQVCLSRCRTPMGFLLGEWRAGVYGAFVMGVRHGLFCVGCCWALMALLFVGGVMNLAWVAALSITVAIEKLAPRGERLASALGLGLIAAGLAKLLVLVS</sequence>
<dbReference type="Proteomes" id="UP000000644">
    <property type="component" value="Chromosome"/>
</dbReference>
<feature type="transmembrane region" description="Helical" evidence="1">
    <location>
        <begin position="66"/>
        <end position="99"/>
    </location>
</feature>
<gene>
    <name evidence="2" type="ordered locus">Pnap_0465</name>
</gene>
<evidence type="ECO:0000313" key="3">
    <source>
        <dbReference type="Proteomes" id="UP000000644"/>
    </source>
</evidence>
<evidence type="ECO:0000313" key="2">
    <source>
        <dbReference type="EMBL" id="ABM35787.1"/>
    </source>
</evidence>
<dbReference type="eggNOG" id="COG5486">
    <property type="taxonomic scope" value="Bacteria"/>
</dbReference>
<reference evidence="3" key="1">
    <citation type="journal article" date="2009" name="Environ. Microbiol.">
        <title>The genome of Polaromonas naphthalenivorans strain CJ2, isolated from coal tar-contaminated sediment, reveals physiological and metabolic versatility and evolution through extensive horizontal gene transfer.</title>
        <authorList>
            <person name="Yagi J.M."/>
            <person name="Sims D."/>
            <person name="Brettin T."/>
            <person name="Bruce D."/>
            <person name="Madsen E.L."/>
        </authorList>
    </citation>
    <scope>NUCLEOTIDE SEQUENCE [LARGE SCALE GENOMIC DNA]</scope>
    <source>
        <strain evidence="3">CJ2</strain>
    </source>
</reference>
<dbReference type="HOGENOM" id="CLU_065506_2_0_4"/>
<dbReference type="AlphaFoldDB" id="A1VJF9"/>
<dbReference type="RefSeq" id="WP_011799887.1">
    <property type="nucleotide sequence ID" value="NC_008781.1"/>
</dbReference>
<dbReference type="OrthoDB" id="980055at2"/>
<dbReference type="InterPro" id="IPR018688">
    <property type="entry name" value="PpoB2-like"/>
</dbReference>
<keyword evidence="3" id="KW-1185">Reference proteome</keyword>
<dbReference type="STRING" id="365044.Pnap_0465"/>
<accession>A1VJF9</accession>
<feature type="transmembrane region" description="Helical" evidence="1">
    <location>
        <begin position="200"/>
        <end position="223"/>
    </location>
</feature>
<keyword evidence="1" id="KW-0472">Membrane</keyword>
<keyword evidence="1" id="KW-1133">Transmembrane helix</keyword>
<protein>
    <recommendedName>
        <fullName evidence="4">Metal-binding integral membrane protein-like protein</fullName>
    </recommendedName>
</protein>
<name>A1VJF9_POLNA</name>
<dbReference type="Pfam" id="PF09948">
    <property type="entry name" value="PpoB2"/>
    <property type="match status" value="1"/>
</dbReference>
<dbReference type="EMBL" id="CP000529">
    <property type="protein sequence ID" value="ABM35787.1"/>
    <property type="molecule type" value="Genomic_DNA"/>
</dbReference>
<feature type="transmembrane region" description="Helical" evidence="1">
    <location>
        <begin position="138"/>
        <end position="162"/>
    </location>
</feature>
<feature type="transmembrane region" description="Helical" evidence="1">
    <location>
        <begin position="243"/>
        <end position="263"/>
    </location>
</feature>
<feature type="transmembrane region" description="Helical" evidence="1">
    <location>
        <begin position="111"/>
        <end position="132"/>
    </location>
</feature>
<evidence type="ECO:0008006" key="4">
    <source>
        <dbReference type="Google" id="ProtNLM"/>
    </source>
</evidence>